<proteinExistence type="predicted"/>
<protein>
    <recommendedName>
        <fullName evidence="4">DUF1648 domain-containing protein</fullName>
    </recommendedName>
</protein>
<dbReference type="AlphaFoldDB" id="A0A1G1V3K3"/>
<sequence>METGQKILINLLLPKEPIFRRLLLAGFVSLASSGILLAIVYRHLPPLVPLFYSHPWGREQLMPPYMLPLPLLISFLFFAANTYLAQKIFAGYPFVRQALFISIFLTIILGAITITRIILLIG</sequence>
<gene>
    <name evidence="2" type="ORF">A2782_04575</name>
</gene>
<name>A0A1G1V3K3_9BACT</name>
<evidence type="ECO:0000313" key="2">
    <source>
        <dbReference type="EMBL" id="OGY09949.1"/>
    </source>
</evidence>
<feature type="transmembrane region" description="Helical" evidence="1">
    <location>
        <begin position="21"/>
        <end position="44"/>
    </location>
</feature>
<feature type="transmembrane region" description="Helical" evidence="1">
    <location>
        <begin position="98"/>
        <end position="121"/>
    </location>
</feature>
<keyword evidence="1" id="KW-0812">Transmembrane</keyword>
<evidence type="ECO:0008006" key="4">
    <source>
        <dbReference type="Google" id="ProtNLM"/>
    </source>
</evidence>
<keyword evidence="1" id="KW-1133">Transmembrane helix</keyword>
<keyword evidence="1" id="KW-0472">Membrane</keyword>
<evidence type="ECO:0000313" key="3">
    <source>
        <dbReference type="Proteomes" id="UP000177967"/>
    </source>
</evidence>
<accession>A0A1G1V3K3</accession>
<dbReference type="EMBL" id="MHBW01000003">
    <property type="protein sequence ID" value="OGY09949.1"/>
    <property type="molecule type" value="Genomic_DNA"/>
</dbReference>
<reference evidence="2 3" key="1">
    <citation type="journal article" date="2016" name="Nat. Commun.">
        <title>Thousands of microbial genomes shed light on interconnected biogeochemical processes in an aquifer system.</title>
        <authorList>
            <person name="Anantharaman K."/>
            <person name="Brown C.T."/>
            <person name="Hug L.A."/>
            <person name="Sharon I."/>
            <person name="Castelle C.J."/>
            <person name="Probst A.J."/>
            <person name="Thomas B.C."/>
            <person name="Singh A."/>
            <person name="Wilkins M.J."/>
            <person name="Karaoz U."/>
            <person name="Brodie E.L."/>
            <person name="Williams K.H."/>
            <person name="Hubbard S.S."/>
            <person name="Banfield J.F."/>
        </authorList>
    </citation>
    <scope>NUCLEOTIDE SEQUENCE [LARGE SCALE GENOMIC DNA]</scope>
</reference>
<dbReference type="Proteomes" id="UP000177967">
    <property type="component" value="Unassembled WGS sequence"/>
</dbReference>
<feature type="transmembrane region" description="Helical" evidence="1">
    <location>
        <begin position="64"/>
        <end position="86"/>
    </location>
</feature>
<organism evidence="2 3">
    <name type="scientific">Candidatus Blackburnbacteria bacterium RIFCSPHIGHO2_01_FULL_43_15b</name>
    <dbReference type="NCBI Taxonomy" id="1797513"/>
    <lineage>
        <taxon>Bacteria</taxon>
        <taxon>Candidatus Blackburniibacteriota</taxon>
    </lineage>
</organism>
<evidence type="ECO:0000256" key="1">
    <source>
        <dbReference type="SAM" id="Phobius"/>
    </source>
</evidence>
<comment type="caution">
    <text evidence="2">The sequence shown here is derived from an EMBL/GenBank/DDBJ whole genome shotgun (WGS) entry which is preliminary data.</text>
</comment>
<dbReference type="STRING" id="1797513.A2782_04575"/>